<evidence type="ECO:0000313" key="1">
    <source>
        <dbReference type="EMBL" id="KAJ7525982.1"/>
    </source>
</evidence>
<reference evidence="2" key="1">
    <citation type="journal article" date="2024" name="Proc. Natl. Acad. Sci. U.S.A.">
        <title>Extraordinary preservation of gene collinearity over three hundred million years revealed in homosporous lycophytes.</title>
        <authorList>
            <person name="Li C."/>
            <person name="Wickell D."/>
            <person name="Kuo L.Y."/>
            <person name="Chen X."/>
            <person name="Nie B."/>
            <person name="Liao X."/>
            <person name="Peng D."/>
            <person name="Ji J."/>
            <person name="Jenkins J."/>
            <person name="Williams M."/>
            <person name="Shu S."/>
            <person name="Plott C."/>
            <person name="Barry K."/>
            <person name="Rajasekar S."/>
            <person name="Grimwood J."/>
            <person name="Han X."/>
            <person name="Sun S."/>
            <person name="Hou Z."/>
            <person name="He W."/>
            <person name="Dai G."/>
            <person name="Sun C."/>
            <person name="Schmutz J."/>
            <person name="Leebens-Mack J.H."/>
            <person name="Li F.W."/>
            <person name="Wang L."/>
        </authorList>
    </citation>
    <scope>NUCLEOTIDE SEQUENCE [LARGE SCALE GENOMIC DNA]</scope>
    <source>
        <strain evidence="2">cv. PW_Plant_1</strain>
    </source>
</reference>
<dbReference type="EMBL" id="CM055108">
    <property type="protein sequence ID" value="KAJ7525982.1"/>
    <property type="molecule type" value="Genomic_DNA"/>
</dbReference>
<evidence type="ECO:0000313" key="2">
    <source>
        <dbReference type="Proteomes" id="UP001162992"/>
    </source>
</evidence>
<accession>A0ACC2B8E2</accession>
<dbReference type="Proteomes" id="UP001162992">
    <property type="component" value="Chromosome 17"/>
</dbReference>
<comment type="caution">
    <text evidence="1">The sequence shown here is derived from an EMBL/GenBank/DDBJ whole genome shotgun (WGS) entry which is preliminary data.</text>
</comment>
<gene>
    <name evidence="1" type="ORF">O6H91_17G076900</name>
</gene>
<protein>
    <submittedName>
        <fullName evidence="1">Uncharacterized protein</fullName>
    </submittedName>
</protein>
<keyword evidence="2" id="KW-1185">Reference proteome</keyword>
<sequence length="84" mass="9194">MVLKVSDQATECTAGTLLAISSSSQTGQEAVVQADIFTQMLLLIQSDCTERAKRKAMELLKLLRSSWSNDPCISEYGHADVVLF</sequence>
<name>A0ACC2B8E2_DIPCM</name>
<organism evidence="1 2">
    <name type="scientific">Diphasiastrum complanatum</name>
    <name type="common">Issler's clubmoss</name>
    <name type="synonym">Lycopodium complanatum</name>
    <dbReference type="NCBI Taxonomy" id="34168"/>
    <lineage>
        <taxon>Eukaryota</taxon>
        <taxon>Viridiplantae</taxon>
        <taxon>Streptophyta</taxon>
        <taxon>Embryophyta</taxon>
        <taxon>Tracheophyta</taxon>
        <taxon>Lycopodiopsida</taxon>
        <taxon>Lycopodiales</taxon>
        <taxon>Lycopodiaceae</taxon>
        <taxon>Lycopodioideae</taxon>
        <taxon>Diphasiastrum</taxon>
    </lineage>
</organism>
<proteinExistence type="predicted"/>